<evidence type="ECO:0000313" key="3">
    <source>
        <dbReference type="Proteomes" id="UP000179164"/>
    </source>
</evidence>
<evidence type="ECO:0000313" key="2">
    <source>
        <dbReference type="EMBL" id="OGY83677.1"/>
    </source>
</evidence>
<evidence type="ECO:0000256" key="1">
    <source>
        <dbReference type="SAM" id="MobiDB-lite"/>
    </source>
</evidence>
<accession>A0A1G2B614</accession>
<gene>
    <name evidence="2" type="ORF">A2898_05875</name>
</gene>
<proteinExistence type="predicted"/>
<dbReference type="STRING" id="1798543.A2898_05875"/>
<organism evidence="2 3">
    <name type="scientific">Candidatus Kerfeldbacteria bacterium RIFCSPLOWO2_01_FULL_48_11</name>
    <dbReference type="NCBI Taxonomy" id="1798543"/>
    <lineage>
        <taxon>Bacteria</taxon>
        <taxon>Candidatus Kerfeldiibacteriota</taxon>
    </lineage>
</organism>
<dbReference type="AlphaFoldDB" id="A0A1G2B614"/>
<protein>
    <submittedName>
        <fullName evidence="2">Uncharacterized protein</fullName>
    </submittedName>
</protein>
<comment type="caution">
    <text evidence="2">The sequence shown here is derived from an EMBL/GenBank/DDBJ whole genome shotgun (WGS) entry which is preliminary data.</text>
</comment>
<dbReference type="EMBL" id="MHKE01000013">
    <property type="protein sequence ID" value="OGY83677.1"/>
    <property type="molecule type" value="Genomic_DNA"/>
</dbReference>
<name>A0A1G2B614_9BACT</name>
<feature type="region of interest" description="Disordered" evidence="1">
    <location>
        <begin position="33"/>
        <end position="58"/>
    </location>
</feature>
<reference evidence="2 3" key="1">
    <citation type="journal article" date="2016" name="Nat. Commun.">
        <title>Thousands of microbial genomes shed light on interconnected biogeochemical processes in an aquifer system.</title>
        <authorList>
            <person name="Anantharaman K."/>
            <person name="Brown C.T."/>
            <person name="Hug L.A."/>
            <person name="Sharon I."/>
            <person name="Castelle C.J."/>
            <person name="Probst A.J."/>
            <person name="Thomas B.C."/>
            <person name="Singh A."/>
            <person name="Wilkins M.J."/>
            <person name="Karaoz U."/>
            <person name="Brodie E.L."/>
            <person name="Williams K.H."/>
            <person name="Hubbard S.S."/>
            <person name="Banfield J.F."/>
        </authorList>
    </citation>
    <scope>NUCLEOTIDE SEQUENCE [LARGE SCALE GENOMIC DNA]</scope>
</reference>
<dbReference type="Proteomes" id="UP000179164">
    <property type="component" value="Unassembled WGS sequence"/>
</dbReference>
<sequence>MVVLFLLTFRKNKRRKKYGQGLSGFPTPLVDKKARATSKKTGYGRTKNEKMGRMKQLGHNMKIPPIVRAADSKTNSRIAGESSHKVVFGFLFPVSALIGTRTAIEC</sequence>